<name>A0A1X0I416_9MYCO</name>
<dbReference type="InterPro" id="IPR006119">
    <property type="entry name" value="Resolv_N"/>
</dbReference>
<dbReference type="InterPro" id="IPR036162">
    <property type="entry name" value="Resolvase-like_N_sf"/>
</dbReference>
<dbReference type="STRING" id="590652.BST39_24400"/>
<evidence type="ECO:0000313" key="8">
    <source>
        <dbReference type="EMBL" id="ORB34294.1"/>
    </source>
</evidence>
<dbReference type="PROSITE" id="PS00397">
    <property type="entry name" value="RECOMBINASES_1"/>
    <property type="match status" value="1"/>
</dbReference>
<comment type="caution">
    <text evidence="8">The sequence shown here is derived from an EMBL/GenBank/DDBJ whole genome shotgun (WGS) entry which is preliminary data.</text>
</comment>
<evidence type="ECO:0000256" key="3">
    <source>
        <dbReference type="ARBA" id="ARBA00023172"/>
    </source>
</evidence>
<dbReference type="AlphaFoldDB" id="A0A1X0I416"/>
<dbReference type="GO" id="GO:0000150">
    <property type="term" value="F:DNA strand exchange activity"/>
    <property type="evidence" value="ECO:0007669"/>
    <property type="project" value="InterPro"/>
</dbReference>
<dbReference type="InterPro" id="IPR011109">
    <property type="entry name" value="DNA_bind_recombinase_dom"/>
</dbReference>
<evidence type="ECO:0000256" key="1">
    <source>
        <dbReference type="ARBA" id="ARBA00022908"/>
    </source>
</evidence>
<feature type="domain" description="Resolvase/invertase-type recombinase catalytic" evidence="7">
    <location>
        <begin position="15"/>
        <end position="161"/>
    </location>
</feature>
<evidence type="ECO:0000256" key="5">
    <source>
        <dbReference type="PROSITE-ProRule" id="PRU10137"/>
    </source>
</evidence>
<dbReference type="Proteomes" id="UP000192513">
    <property type="component" value="Unassembled WGS sequence"/>
</dbReference>
<dbReference type="Gene3D" id="3.40.50.1390">
    <property type="entry name" value="Resolvase, N-terminal catalytic domain"/>
    <property type="match status" value="1"/>
</dbReference>
<evidence type="ECO:0000256" key="2">
    <source>
        <dbReference type="ARBA" id="ARBA00023125"/>
    </source>
</evidence>
<evidence type="ECO:0000313" key="9">
    <source>
        <dbReference type="Proteomes" id="UP000192513"/>
    </source>
</evidence>
<evidence type="ECO:0000256" key="4">
    <source>
        <dbReference type="PIRSR" id="PIRSR606118-50"/>
    </source>
</evidence>
<evidence type="ECO:0000259" key="7">
    <source>
        <dbReference type="PROSITE" id="PS51736"/>
    </source>
</evidence>
<evidence type="ECO:0000256" key="6">
    <source>
        <dbReference type="SAM" id="MobiDB-lite"/>
    </source>
</evidence>
<protein>
    <recommendedName>
        <fullName evidence="7">Resolvase/invertase-type recombinase catalytic domain-containing protein</fullName>
    </recommendedName>
</protein>
<dbReference type="Pfam" id="PF07508">
    <property type="entry name" value="Recombinase"/>
    <property type="match status" value="1"/>
</dbReference>
<sequence>MEVILTAPGIREGNRAVAYLRVSTDEQSVGLEAQRAAIDSIAKQRGLEIVGEFVDENVSGSLEIIDRPALLKALVMLSDKEADRLVVSKLDRLARNTIVALQLDRTAEKHGWAIIFGDIDIDTSTAAGKLQLSMFASFSQFERDRIAERTREALAIKRSQGVALGRPVELPQNVIARIVSERKQGKSIRGIARDLTADGVPTARGGKAWQPSTVQRVLESKGSK</sequence>
<feature type="active site" description="O-(5'-phospho-DNA)-serine intermediate" evidence="4 5">
    <location>
        <position position="23"/>
    </location>
</feature>
<feature type="region of interest" description="Disordered" evidence="6">
    <location>
        <begin position="202"/>
        <end position="224"/>
    </location>
</feature>
<dbReference type="SUPFAM" id="SSF53041">
    <property type="entry name" value="Resolvase-like"/>
    <property type="match status" value="1"/>
</dbReference>
<dbReference type="InterPro" id="IPR050639">
    <property type="entry name" value="SSR_resolvase"/>
</dbReference>
<gene>
    <name evidence="8" type="ORF">BST39_24400</name>
</gene>
<dbReference type="Gene3D" id="3.90.1750.20">
    <property type="entry name" value="Putative Large Serine Recombinase, Chain B, Domain 2"/>
    <property type="match status" value="1"/>
</dbReference>
<keyword evidence="3" id="KW-0233">DNA recombination</keyword>
<keyword evidence="9" id="KW-1185">Reference proteome</keyword>
<keyword evidence="2" id="KW-0238">DNA-binding</keyword>
<accession>A0A1X0I416</accession>
<dbReference type="SMART" id="SM00857">
    <property type="entry name" value="Resolvase"/>
    <property type="match status" value="1"/>
</dbReference>
<dbReference type="GO" id="GO:0015074">
    <property type="term" value="P:DNA integration"/>
    <property type="evidence" value="ECO:0007669"/>
    <property type="project" value="UniProtKB-KW"/>
</dbReference>
<dbReference type="Pfam" id="PF00239">
    <property type="entry name" value="Resolvase"/>
    <property type="match status" value="1"/>
</dbReference>
<dbReference type="GO" id="GO:0003677">
    <property type="term" value="F:DNA binding"/>
    <property type="evidence" value="ECO:0007669"/>
    <property type="project" value="UniProtKB-KW"/>
</dbReference>
<dbReference type="PANTHER" id="PTHR30461">
    <property type="entry name" value="DNA-INVERTASE FROM LAMBDOID PROPHAGE"/>
    <property type="match status" value="1"/>
</dbReference>
<reference evidence="8 9" key="1">
    <citation type="submission" date="2017-02" db="EMBL/GenBank/DDBJ databases">
        <title>The new phylogeny of genus Mycobacterium.</title>
        <authorList>
            <person name="Tortoli E."/>
            <person name="Trovato A."/>
            <person name="Cirillo D.M."/>
        </authorList>
    </citation>
    <scope>NUCLEOTIDE SEQUENCE [LARGE SCALE GENOMIC DNA]</scope>
    <source>
        <strain evidence="8 9">DSM 45000</strain>
    </source>
</reference>
<dbReference type="EMBL" id="MVIE01000046">
    <property type="protein sequence ID" value="ORB34294.1"/>
    <property type="molecule type" value="Genomic_DNA"/>
</dbReference>
<proteinExistence type="predicted"/>
<dbReference type="InterPro" id="IPR006118">
    <property type="entry name" value="Recombinase_CS"/>
</dbReference>
<dbReference type="PANTHER" id="PTHR30461:SF2">
    <property type="entry name" value="SERINE RECOMBINASE PINE-RELATED"/>
    <property type="match status" value="1"/>
</dbReference>
<organism evidence="8 9">
    <name type="scientific">Mycobacterium paraseoulense</name>
    <dbReference type="NCBI Taxonomy" id="590652"/>
    <lineage>
        <taxon>Bacteria</taxon>
        <taxon>Bacillati</taxon>
        <taxon>Actinomycetota</taxon>
        <taxon>Actinomycetes</taxon>
        <taxon>Mycobacteriales</taxon>
        <taxon>Mycobacteriaceae</taxon>
        <taxon>Mycobacterium</taxon>
    </lineage>
</organism>
<dbReference type="CDD" id="cd00338">
    <property type="entry name" value="Ser_Recombinase"/>
    <property type="match status" value="1"/>
</dbReference>
<dbReference type="InterPro" id="IPR038109">
    <property type="entry name" value="DNA_bind_recomb_sf"/>
</dbReference>
<keyword evidence="1" id="KW-0229">DNA integration</keyword>
<dbReference type="PROSITE" id="PS51736">
    <property type="entry name" value="RECOMBINASES_3"/>
    <property type="match status" value="1"/>
</dbReference>